<gene>
    <name evidence="3" type="ORF">M9458_011623</name>
</gene>
<comment type="caution">
    <text evidence="3">The sequence shown here is derived from an EMBL/GenBank/DDBJ whole genome shotgun (WGS) entry which is preliminary data.</text>
</comment>
<accession>A0ABD0R478</accession>
<dbReference type="InterPro" id="IPR036383">
    <property type="entry name" value="TSP1_rpt_sf"/>
</dbReference>
<feature type="non-terminal residue" evidence="3">
    <location>
        <position position="67"/>
    </location>
</feature>
<proteinExistence type="predicted"/>
<dbReference type="Pfam" id="PF19035">
    <property type="entry name" value="TSP1_CCN"/>
    <property type="match status" value="1"/>
</dbReference>
<keyword evidence="4" id="KW-1185">Reference proteome</keyword>
<dbReference type="InterPro" id="IPR000884">
    <property type="entry name" value="TSP1_rpt"/>
</dbReference>
<evidence type="ECO:0000313" key="3">
    <source>
        <dbReference type="EMBL" id="KAL0193327.1"/>
    </source>
</evidence>
<evidence type="ECO:0000313" key="4">
    <source>
        <dbReference type="Proteomes" id="UP001529510"/>
    </source>
</evidence>
<feature type="domain" description="CCN TSP1" evidence="2">
    <location>
        <begin position="15"/>
        <end position="58"/>
    </location>
</feature>
<name>A0ABD0R478_CIRMR</name>
<dbReference type="PANTHER" id="PTHR11348">
    <property type="entry name" value="CONNECTIVE TISSUE GROWTH FACTOR-RELATED"/>
    <property type="match status" value="1"/>
</dbReference>
<evidence type="ECO:0000256" key="1">
    <source>
        <dbReference type="ARBA" id="ARBA00022729"/>
    </source>
</evidence>
<dbReference type="InterPro" id="IPR050941">
    <property type="entry name" value="CCN"/>
</dbReference>
<keyword evidence="1" id="KW-0732">Signal</keyword>
<dbReference type="EMBL" id="JAMKFB020000005">
    <property type="protein sequence ID" value="KAL0193327.1"/>
    <property type="molecule type" value="Genomic_DNA"/>
</dbReference>
<dbReference type="SUPFAM" id="SSF82895">
    <property type="entry name" value="TSP-1 type 1 repeat"/>
    <property type="match status" value="1"/>
</dbReference>
<dbReference type="PANTHER" id="PTHR11348:SF33">
    <property type="entry name" value="CELLULAR COMMUNICATION NETWORK FACTOR 1, LIKE 1 PRECURSOR-RELATED"/>
    <property type="match status" value="1"/>
</dbReference>
<reference evidence="3 4" key="1">
    <citation type="submission" date="2024-05" db="EMBL/GenBank/DDBJ databases">
        <title>Genome sequencing and assembly of Indian major carp, Cirrhinus mrigala (Hamilton, 1822).</title>
        <authorList>
            <person name="Mohindra V."/>
            <person name="Chowdhury L.M."/>
            <person name="Lal K."/>
            <person name="Jena J.K."/>
        </authorList>
    </citation>
    <scope>NUCLEOTIDE SEQUENCE [LARGE SCALE GENOMIC DNA]</scope>
    <source>
        <strain evidence="3">CM1030</strain>
        <tissue evidence="3">Blood</tissue>
    </source>
</reference>
<dbReference type="Gene3D" id="2.20.100.10">
    <property type="entry name" value="Thrombospondin type-1 (TSP1) repeat"/>
    <property type="match status" value="1"/>
</dbReference>
<feature type="non-terminal residue" evidence="3">
    <location>
        <position position="1"/>
    </location>
</feature>
<dbReference type="Proteomes" id="UP001529510">
    <property type="component" value="Unassembled WGS sequence"/>
</dbReference>
<evidence type="ECO:0000259" key="2">
    <source>
        <dbReference type="Pfam" id="PF19035"/>
    </source>
</evidence>
<organism evidence="3 4">
    <name type="scientific">Cirrhinus mrigala</name>
    <name type="common">Mrigala</name>
    <dbReference type="NCBI Taxonomy" id="683832"/>
    <lineage>
        <taxon>Eukaryota</taxon>
        <taxon>Metazoa</taxon>
        <taxon>Chordata</taxon>
        <taxon>Craniata</taxon>
        <taxon>Vertebrata</taxon>
        <taxon>Euteleostomi</taxon>
        <taxon>Actinopterygii</taxon>
        <taxon>Neopterygii</taxon>
        <taxon>Teleostei</taxon>
        <taxon>Ostariophysi</taxon>
        <taxon>Cypriniformes</taxon>
        <taxon>Cyprinidae</taxon>
        <taxon>Labeoninae</taxon>
        <taxon>Labeonini</taxon>
        <taxon>Cirrhinus</taxon>
    </lineage>
</organism>
<dbReference type="InterPro" id="IPR043973">
    <property type="entry name" value="TSP1_CCN"/>
</dbReference>
<dbReference type="PROSITE" id="PS50092">
    <property type="entry name" value="TSP1"/>
    <property type="match status" value="1"/>
</dbReference>
<dbReference type="AlphaFoldDB" id="A0ABD0R478"/>
<dbReference type="SMART" id="SM00209">
    <property type="entry name" value="TSP1"/>
    <property type="match status" value="1"/>
</dbReference>
<protein>
    <recommendedName>
        <fullName evidence="2">CCN TSP1 domain-containing protein</fullName>
    </recommendedName>
</protein>
<sequence>WISSSKPHTILPPTCNLQVTDWSPCSATCGMGVSSRVTNSNPECRLVSETRLCQIQECDVNLAPSLK</sequence>